<dbReference type="AlphaFoldDB" id="A0A4Y2QNM0"/>
<feature type="compositionally biased region" description="Basic and acidic residues" evidence="1">
    <location>
        <begin position="98"/>
        <end position="110"/>
    </location>
</feature>
<evidence type="ECO:0000313" key="3">
    <source>
        <dbReference type="Proteomes" id="UP000499080"/>
    </source>
</evidence>
<sequence length="116" mass="13179">MSEGMVRKWVRAFEDSRTKVYDEERSGRPSVITEDLVQKVHGKVRDDRSLTISLTSKASLHFNASILHLYFSGYNGMAFTPWVTLPGEKIQTYIAHSTQDHNPRHDEVAQKDLGGC</sequence>
<evidence type="ECO:0008006" key="4">
    <source>
        <dbReference type="Google" id="ProtNLM"/>
    </source>
</evidence>
<evidence type="ECO:0000256" key="1">
    <source>
        <dbReference type="SAM" id="MobiDB-lite"/>
    </source>
</evidence>
<feature type="region of interest" description="Disordered" evidence="1">
    <location>
        <begin position="97"/>
        <end position="116"/>
    </location>
</feature>
<evidence type="ECO:0000313" key="2">
    <source>
        <dbReference type="EMBL" id="GBN64805.1"/>
    </source>
</evidence>
<reference evidence="2 3" key="1">
    <citation type="journal article" date="2019" name="Sci. Rep.">
        <title>Orb-weaving spider Araneus ventricosus genome elucidates the spidroin gene catalogue.</title>
        <authorList>
            <person name="Kono N."/>
            <person name="Nakamura H."/>
            <person name="Ohtoshi R."/>
            <person name="Moran D.A.P."/>
            <person name="Shinohara A."/>
            <person name="Yoshida Y."/>
            <person name="Fujiwara M."/>
            <person name="Mori M."/>
            <person name="Tomita M."/>
            <person name="Arakawa K."/>
        </authorList>
    </citation>
    <scope>NUCLEOTIDE SEQUENCE [LARGE SCALE GENOMIC DNA]</scope>
</reference>
<comment type="caution">
    <text evidence="2">The sequence shown here is derived from an EMBL/GenBank/DDBJ whole genome shotgun (WGS) entry which is preliminary data.</text>
</comment>
<dbReference type="OrthoDB" id="8191996at2759"/>
<protein>
    <recommendedName>
        <fullName evidence="4">Mos1 transposase HTH domain-containing protein</fullName>
    </recommendedName>
</protein>
<accession>A0A4Y2QNM0</accession>
<proteinExistence type="predicted"/>
<dbReference type="Proteomes" id="UP000499080">
    <property type="component" value="Unassembled WGS sequence"/>
</dbReference>
<organism evidence="2 3">
    <name type="scientific">Araneus ventricosus</name>
    <name type="common">Orbweaver spider</name>
    <name type="synonym">Epeira ventricosa</name>
    <dbReference type="NCBI Taxonomy" id="182803"/>
    <lineage>
        <taxon>Eukaryota</taxon>
        <taxon>Metazoa</taxon>
        <taxon>Ecdysozoa</taxon>
        <taxon>Arthropoda</taxon>
        <taxon>Chelicerata</taxon>
        <taxon>Arachnida</taxon>
        <taxon>Araneae</taxon>
        <taxon>Araneomorphae</taxon>
        <taxon>Entelegynae</taxon>
        <taxon>Araneoidea</taxon>
        <taxon>Araneidae</taxon>
        <taxon>Araneus</taxon>
    </lineage>
</organism>
<dbReference type="EMBL" id="BGPR01014343">
    <property type="protein sequence ID" value="GBN64805.1"/>
    <property type="molecule type" value="Genomic_DNA"/>
</dbReference>
<gene>
    <name evidence="2" type="ORF">AVEN_103678_1</name>
</gene>
<keyword evidence="3" id="KW-1185">Reference proteome</keyword>
<name>A0A4Y2QNM0_ARAVE</name>